<dbReference type="EMBL" id="JBHSMM010000001">
    <property type="protein sequence ID" value="MFC5439801.1"/>
    <property type="molecule type" value="Genomic_DNA"/>
</dbReference>
<dbReference type="RefSeq" id="WP_377339385.1">
    <property type="nucleotide sequence ID" value="NZ_JALBWS010000014.1"/>
</dbReference>
<protein>
    <submittedName>
        <fullName evidence="3">DUF3696 domain-containing protein</fullName>
    </submittedName>
</protein>
<gene>
    <name evidence="3" type="ORF">ACFPK0_07240</name>
</gene>
<dbReference type="InterPro" id="IPR027417">
    <property type="entry name" value="P-loop_NTPase"/>
</dbReference>
<reference evidence="4" key="1">
    <citation type="journal article" date="2019" name="Int. J. Syst. Evol. Microbiol.">
        <title>The Global Catalogue of Microorganisms (GCM) 10K type strain sequencing project: providing services to taxonomists for standard genome sequencing and annotation.</title>
        <authorList>
            <consortium name="The Broad Institute Genomics Platform"/>
            <consortium name="The Broad Institute Genome Sequencing Center for Infectious Disease"/>
            <person name="Wu L."/>
            <person name="Ma J."/>
        </authorList>
    </citation>
    <scope>NUCLEOTIDE SEQUENCE [LARGE SCALE GENOMIC DNA]</scope>
    <source>
        <strain evidence="4">KACC 12822</strain>
    </source>
</reference>
<dbReference type="Pfam" id="PF13304">
    <property type="entry name" value="AAA_21"/>
    <property type="match status" value="1"/>
</dbReference>
<evidence type="ECO:0000313" key="4">
    <source>
        <dbReference type="Proteomes" id="UP001596018"/>
    </source>
</evidence>
<keyword evidence="4" id="KW-1185">Reference proteome</keyword>
<sequence>MLTSWRLSQFKSAMDETDLKLAPLTLFTGANSAGKSTVIQSMLLTAQTIQSSVMSRPVVLNGHIARLGSFTDIVSSGDEKKSITVGFDLVPDIESATVFGGDGQVWRENLYVRHGSEVLRVSVSYSFSITPGPNETIDRELLQLQPLLTASNIKVDYEDEDKISSASVKIERSNDSVESRILELKLSDASMQGLLADSLKYTVQSSPEADGGRLDGLSVKSKDVGVYLYHFLPRSIASRFDEVAALVAIQLRLLTEPGSHRGYPANRSMLRAPDPVIKYLKEVLTPVLEETEGDQVMGSLTRRRMKESLTLFEDSGDLVTLSRSLRGFPSKDIHIINELILKNRHAIEALLKNDRLPKYNLEMKLPNEHVRYGVDYVNNFFSRSVRYLGPLRDEPKPVYPLAGANDPSDVGFRGEHTAAVLDVHKNTVIHYVSSKQFSSDGATLTPSKATLFTAVQDWLEYMGVGTDFHTSDLGKLGHELKIVTTGSGLQHDLTQVGVGVSQVLPILVLALLAEGGSTLIFEQPELHLHPKVQSRLADFFVSMTKLRKQCVVETHSEYLINRLRFRAAADEGSDVADSAIIYFVEKELNKSVYRQVTIDDLGNLDSWPKGFFDESEFATAAILRQSMKKRSRKRNS</sequence>
<name>A0ABW0JVH3_9GAMM</name>
<evidence type="ECO:0000259" key="1">
    <source>
        <dbReference type="Pfam" id="PF12476"/>
    </source>
</evidence>
<organism evidence="3 4">
    <name type="scientific">Rhodanobacter ginsenosidimutans</name>
    <dbReference type="NCBI Taxonomy" id="490571"/>
    <lineage>
        <taxon>Bacteria</taxon>
        <taxon>Pseudomonadati</taxon>
        <taxon>Pseudomonadota</taxon>
        <taxon>Gammaproteobacteria</taxon>
        <taxon>Lysobacterales</taxon>
        <taxon>Rhodanobacteraceae</taxon>
        <taxon>Rhodanobacter</taxon>
    </lineage>
</organism>
<dbReference type="InterPro" id="IPR051396">
    <property type="entry name" value="Bact_Antivir_Def_Nuclease"/>
</dbReference>
<dbReference type="PANTHER" id="PTHR43581:SF2">
    <property type="entry name" value="EXCINUCLEASE ATPASE SUBUNIT"/>
    <property type="match status" value="1"/>
</dbReference>
<dbReference type="Gene3D" id="3.40.50.300">
    <property type="entry name" value="P-loop containing nucleotide triphosphate hydrolases"/>
    <property type="match status" value="2"/>
</dbReference>
<feature type="domain" description="ATPase AAA-type core" evidence="2">
    <location>
        <begin position="493"/>
        <end position="561"/>
    </location>
</feature>
<feature type="domain" description="DUF3696" evidence="1">
    <location>
        <begin position="577"/>
        <end position="620"/>
    </location>
</feature>
<dbReference type="Pfam" id="PF12476">
    <property type="entry name" value="DUF3696"/>
    <property type="match status" value="1"/>
</dbReference>
<evidence type="ECO:0000259" key="2">
    <source>
        <dbReference type="Pfam" id="PF13304"/>
    </source>
</evidence>
<evidence type="ECO:0000313" key="3">
    <source>
        <dbReference type="EMBL" id="MFC5439801.1"/>
    </source>
</evidence>
<dbReference type="InterPro" id="IPR003959">
    <property type="entry name" value="ATPase_AAA_core"/>
</dbReference>
<dbReference type="InterPro" id="IPR022532">
    <property type="entry name" value="DUF3696"/>
</dbReference>
<dbReference type="Proteomes" id="UP001596018">
    <property type="component" value="Unassembled WGS sequence"/>
</dbReference>
<dbReference type="SUPFAM" id="SSF52540">
    <property type="entry name" value="P-loop containing nucleoside triphosphate hydrolases"/>
    <property type="match status" value="1"/>
</dbReference>
<accession>A0ABW0JVH3</accession>
<proteinExistence type="predicted"/>
<dbReference type="PANTHER" id="PTHR43581">
    <property type="entry name" value="ATP/GTP PHOSPHATASE"/>
    <property type="match status" value="1"/>
</dbReference>
<comment type="caution">
    <text evidence="3">The sequence shown here is derived from an EMBL/GenBank/DDBJ whole genome shotgun (WGS) entry which is preliminary data.</text>
</comment>